<protein>
    <submittedName>
        <fullName evidence="2">Hemerythrin HHE cation binding domain protein</fullName>
    </submittedName>
</protein>
<accession>F2JM38</accession>
<dbReference type="Proteomes" id="UP000008467">
    <property type="component" value="Chromosome"/>
</dbReference>
<organism evidence="2 3">
    <name type="scientific">Cellulosilyticum lentocellum (strain ATCC 49066 / DSM 5427 / NCIMB 11756 / RHM5)</name>
    <name type="common">Clostridium lentocellum</name>
    <dbReference type="NCBI Taxonomy" id="642492"/>
    <lineage>
        <taxon>Bacteria</taxon>
        <taxon>Bacillati</taxon>
        <taxon>Bacillota</taxon>
        <taxon>Clostridia</taxon>
        <taxon>Lachnospirales</taxon>
        <taxon>Cellulosilyticaceae</taxon>
        <taxon>Cellulosilyticum</taxon>
    </lineage>
</organism>
<dbReference type="GO" id="GO:0005886">
    <property type="term" value="C:plasma membrane"/>
    <property type="evidence" value="ECO:0007669"/>
    <property type="project" value="TreeGrafter"/>
</dbReference>
<dbReference type="AlphaFoldDB" id="F2JM38"/>
<evidence type="ECO:0000313" key="3">
    <source>
        <dbReference type="Proteomes" id="UP000008467"/>
    </source>
</evidence>
<evidence type="ECO:0000259" key="1">
    <source>
        <dbReference type="Pfam" id="PF01814"/>
    </source>
</evidence>
<dbReference type="PANTHER" id="PTHR39966">
    <property type="entry name" value="BLL2471 PROTEIN-RELATED"/>
    <property type="match status" value="1"/>
</dbReference>
<gene>
    <name evidence="2" type="ordered locus">Clole_4146</name>
</gene>
<keyword evidence="3" id="KW-1185">Reference proteome</keyword>
<reference evidence="2 3" key="1">
    <citation type="journal article" date="2011" name="J. Bacteriol.">
        <title>Complete genome sequence of the cellulose-degrading bacterium Cellulosilyticum lentocellum.</title>
        <authorList>
            <consortium name="US DOE Joint Genome Institute"/>
            <person name="Miller D.A."/>
            <person name="Suen G."/>
            <person name="Bruce D."/>
            <person name="Copeland A."/>
            <person name="Cheng J.F."/>
            <person name="Detter C."/>
            <person name="Goodwin L.A."/>
            <person name="Han C.S."/>
            <person name="Hauser L.J."/>
            <person name="Land M.L."/>
            <person name="Lapidus A."/>
            <person name="Lucas S."/>
            <person name="Meincke L."/>
            <person name="Pitluck S."/>
            <person name="Tapia R."/>
            <person name="Teshima H."/>
            <person name="Woyke T."/>
            <person name="Fox B.G."/>
            <person name="Angert E.R."/>
            <person name="Currie C.R."/>
        </authorList>
    </citation>
    <scope>NUCLEOTIDE SEQUENCE [LARGE SCALE GENOMIC DNA]</scope>
    <source>
        <strain evidence="3">ATCC 49066 / DSM 5427 / NCIMB 11756 / RHM5</strain>
    </source>
</reference>
<dbReference type="HOGENOM" id="CLU_095978_2_0_9"/>
<dbReference type="KEGG" id="cle:Clole_4146"/>
<dbReference type="RefSeq" id="WP_013659089.1">
    <property type="nucleotide sequence ID" value="NC_015275.1"/>
</dbReference>
<dbReference type="Pfam" id="PF01814">
    <property type="entry name" value="Hemerythrin"/>
    <property type="match status" value="1"/>
</dbReference>
<dbReference type="eggNOG" id="COG3945">
    <property type="taxonomic scope" value="Bacteria"/>
</dbReference>
<dbReference type="InterPro" id="IPR012312">
    <property type="entry name" value="Hemerythrin-like"/>
</dbReference>
<dbReference type="PANTHER" id="PTHR39966:SF1">
    <property type="entry name" value="HEMERYTHRIN-LIKE DOMAIN-CONTAINING PROTEIN"/>
    <property type="match status" value="1"/>
</dbReference>
<dbReference type="STRING" id="642492.Clole_4146"/>
<proteinExistence type="predicted"/>
<dbReference type="Gene3D" id="1.20.120.520">
    <property type="entry name" value="nmb1532 protein domain like"/>
    <property type="match status" value="1"/>
</dbReference>
<sequence length="187" mass="21751">MNSIELMMEEHRYISRMLKVVRKACLGILQGEAICFEDFYQIIDFIRNYADAHHHGKEEKFLFKEMINHLGELGSKLIRNGMLVEHDLGRLYIKKLVEALEKVKAGNEESKLDVIANAISYTHLLERHIAKEDEVVYSFGARQLSKEVLEMVDEQSTIFEEEAKKQGTQDKYIDLLEALENKYTVVK</sequence>
<evidence type="ECO:0000313" key="2">
    <source>
        <dbReference type="EMBL" id="ADZ85818.1"/>
    </source>
</evidence>
<dbReference type="EMBL" id="CP002582">
    <property type="protein sequence ID" value="ADZ85818.1"/>
    <property type="molecule type" value="Genomic_DNA"/>
</dbReference>
<name>F2JM38_CELLD</name>
<feature type="domain" description="Hemerythrin-like" evidence="1">
    <location>
        <begin position="3"/>
        <end position="137"/>
    </location>
</feature>